<dbReference type="EMBL" id="JAOTEN010000002">
    <property type="protein sequence ID" value="MCU7614587.1"/>
    <property type="molecule type" value="Genomic_DNA"/>
</dbReference>
<name>A0ABT2VX69_9FLAO</name>
<evidence type="ECO:0000313" key="3">
    <source>
        <dbReference type="EMBL" id="MCU7614587.1"/>
    </source>
</evidence>
<dbReference type="Proteomes" id="UP001208114">
    <property type="component" value="Unassembled WGS sequence"/>
</dbReference>
<evidence type="ECO:0000313" key="4">
    <source>
        <dbReference type="Proteomes" id="UP001208114"/>
    </source>
</evidence>
<keyword evidence="3" id="KW-0378">Hydrolase</keyword>
<dbReference type="InterPro" id="IPR036691">
    <property type="entry name" value="Endo/exonu/phosph_ase_sf"/>
</dbReference>
<keyword evidence="4" id="KW-1185">Reference proteome</keyword>
<dbReference type="RefSeq" id="WP_262990518.1">
    <property type="nucleotide sequence ID" value="NZ_JAOTEN010000002.1"/>
</dbReference>
<feature type="transmembrane region" description="Helical" evidence="1">
    <location>
        <begin position="6"/>
        <end position="23"/>
    </location>
</feature>
<feature type="domain" description="Endonuclease/exonuclease/phosphatase" evidence="2">
    <location>
        <begin position="98"/>
        <end position="319"/>
    </location>
</feature>
<dbReference type="PANTHER" id="PTHR14859">
    <property type="entry name" value="CALCOFLUOR WHITE HYPERSENSITIVE PROTEIN PRECURSOR"/>
    <property type="match status" value="1"/>
</dbReference>
<proteinExistence type="predicted"/>
<dbReference type="SUPFAM" id="SSF56219">
    <property type="entry name" value="DNase I-like"/>
    <property type="match status" value="1"/>
</dbReference>
<protein>
    <submittedName>
        <fullName evidence="3">Endonuclease/exonuclease/phosphatase family protein</fullName>
    </submittedName>
</protein>
<dbReference type="InterPro" id="IPR005135">
    <property type="entry name" value="Endo/exonuclease/phosphatase"/>
</dbReference>
<dbReference type="Gene3D" id="3.60.10.10">
    <property type="entry name" value="Endonuclease/exonuclease/phosphatase"/>
    <property type="match status" value="1"/>
</dbReference>
<keyword evidence="1" id="KW-0812">Transmembrane</keyword>
<dbReference type="PANTHER" id="PTHR14859:SF15">
    <property type="entry name" value="ENDONUCLEASE_EXONUCLEASE_PHOSPHATASE DOMAIN-CONTAINING PROTEIN"/>
    <property type="match status" value="1"/>
</dbReference>
<keyword evidence="1" id="KW-0472">Membrane</keyword>
<accession>A0ABT2VX69</accession>
<dbReference type="CDD" id="cd09084">
    <property type="entry name" value="EEP-2"/>
    <property type="match status" value="1"/>
</dbReference>
<dbReference type="GO" id="GO:0004519">
    <property type="term" value="F:endonuclease activity"/>
    <property type="evidence" value="ECO:0007669"/>
    <property type="project" value="UniProtKB-KW"/>
</dbReference>
<organism evidence="3 4">
    <name type="scientific">Chryseobacterium gilvum</name>
    <dbReference type="NCBI Taxonomy" id="2976534"/>
    <lineage>
        <taxon>Bacteria</taxon>
        <taxon>Pseudomonadati</taxon>
        <taxon>Bacteroidota</taxon>
        <taxon>Flavobacteriia</taxon>
        <taxon>Flavobacteriales</taxon>
        <taxon>Weeksellaceae</taxon>
        <taxon>Chryseobacterium group</taxon>
        <taxon>Chryseobacterium</taxon>
    </lineage>
</organism>
<keyword evidence="3" id="KW-0255">Endonuclease</keyword>
<keyword evidence="3" id="KW-0540">Nuclease</keyword>
<evidence type="ECO:0000259" key="2">
    <source>
        <dbReference type="Pfam" id="PF03372"/>
    </source>
</evidence>
<dbReference type="InterPro" id="IPR051916">
    <property type="entry name" value="GPI-anchor_lipid_remodeler"/>
</dbReference>
<evidence type="ECO:0000256" key="1">
    <source>
        <dbReference type="SAM" id="Phobius"/>
    </source>
</evidence>
<reference evidence="4" key="1">
    <citation type="submission" date="2023-07" db="EMBL/GenBank/DDBJ databases">
        <title>Chryseobacterium sp. GMJ5 Genome sequencing and assembly.</title>
        <authorList>
            <person name="Jung Y."/>
        </authorList>
    </citation>
    <scope>NUCLEOTIDE SEQUENCE [LARGE SCALE GENOMIC DNA]</scope>
    <source>
        <strain evidence="4">GMJ5</strain>
    </source>
</reference>
<dbReference type="Pfam" id="PF03372">
    <property type="entry name" value="Exo_endo_phos"/>
    <property type="match status" value="1"/>
</dbReference>
<keyword evidence="1" id="KW-1133">Transmembrane helix</keyword>
<gene>
    <name evidence="3" type="ORF">N0B16_09085</name>
</gene>
<sequence>MKIFRLILFILHITLFFLLLGVLMNDYIPPKIFGWFNLLSLGFPVLIIGYVLLTFFWIFSWKKRAFLFMFLGLFFLNPVKRWVNYSTEKKETSNFKMITFNVKGGKFGKSKIEKFIRDQNADVVFLQEDGENEYQLGDIKRDHKIPVISFYSRHKIVGHKDLIVGEYEGFNAYSDQTDIEIKGKIYRFINTYLQPFKFEKSMMKLNGNGGQDEEKIKNIVRKLIPTFKAHQEQIQIIRKSIDESPYPVIVAGDLNSVPNSYEYYHLSEGLQDAFFEAGRGSGTSFHDYKFPLRIDYIFTSKSIKPIHYEVDRSVKLSDHYPVIAEFQLN</sequence>
<feature type="transmembrane region" description="Helical" evidence="1">
    <location>
        <begin position="35"/>
        <end position="59"/>
    </location>
</feature>
<comment type="caution">
    <text evidence="3">The sequence shown here is derived from an EMBL/GenBank/DDBJ whole genome shotgun (WGS) entry which is preliminary data.</text>
</comment>